<protein>
    <submittedName>
        <fullName evidence="1">Conjugal transfer transcriptional regulator TraJ</fullName>
    </submittedName>
</protein>
<dbReference type="EMBL" id="VAFL01000022">
    <property type="protein sequence ID" value="TKW64652.1"/>
    <property type="molecule type" value="Genomic_DNA"/>
</dbReference>
<accession>A0A533I481</accession>
<dbReference type="AlphaFoldDB" id="A0A533I481"/>
<dbReference type="InterPro" id="IPR053842">
    <property type="entry name" value="NikA-like"/>
</dbReference>
<dbReference type="NCBIfam" id="NF010451">
    <property type="entry name" value="PRK13877.1"/>
    <property type="match status" value="1"/>
</dbReference>
<name>A0A533I481_PARDE</name>
<dbReference type="Proteomes" id="UP000315344">
    <property type="component" value="Unassembled WGS sequence"/>
</dbReference>
<proteinExistence type="predicted"/>
<evidence type="ECO:0000313" key="2">
    <source>
        <dbReference type="Proteomes" id="UP000315344"/>
    </source>
</evidence>
<dbReference type="Pfam" id="PF21983">
    <property type="entry name" value="NikA-like"/>
    <property type="match status" value="1"/>
</dbReference>
<evidence type="ECO:0000313" key="1">
    <source>
        <dbReference type="EMBL" id="TKW64652.1"/>
    </source>
</evidence>
<sequence>MDAEKPARRQRTHIKIWCDPEEKAKIEALAASVGESASSYLRLVGLGYQPRSIIDREQARELVRINGDLGRLGGLLKLWLTDDEKLDEFKPMRMTRIIRGVLEKIEANQEELRAIVKTVLRARG</sequence>
<organism evidence="1 2">
    <name type="scientific">Paracoccus denitrificans</name>
    <dbReference type="NCBI Taxonomy" id="266"/>
    <lineage>
        <taxon>Bacteria</taxon>
        <taxon>Pseudomonadati</taxon>
        <taxon>Pseudomonadota</taxon>
        <taxon>Alphaproteobacteria</taxon>
        <taxon>Rhodobacterales</taxon>
        <taxon>Paracoccaceae</taxon>
        <taxon>Paracoccus</taxon>
    </lineage>
</organism>
<comment type="caution">
    <text evidence="1">The sequence shown here is derived from an EMBL/GenBank/DDBJ whole genome shotgun (WGS) entry which is preliminary data.</text>
</comment>
<gene>
    <name evidence="1" type="primary">traJ</name>
    <name evidence="1" type="ORF">DI616_18070</name>
</gene>
<reference evidence="1 2" key="1">
    <citation type="journal article" date="2017" name="Nat. Commun.">
        <title>In situ click chemistry generation of cyclooxygenase-2 inhibitors.</title>
        <authorList>
            <person name="Bhardwaj A."/>
            <person name="Kaur J."/>
            <person name="Wuest M."/>
            <person name="Wuest F."/>
        </authorList>
    </citation>
    <scope>NUCLEOTIDE SEQUENCE [LARGE SCALE GENOMIC DNA]</scope>
    <source>
        <strain evidence="1">S2_012_000_R3_94</strain>
    </source>
</reference>